<organism evidence="1 2">
    <name type="scientific">Candidatus Desulfolinea nitratireducens</name>
    <dbReference type="NCBI Taxonomy" id="2841698"/>
    <lineage>
        <taxon>Bacteria</taxon>
        <taxon>Bacillati</taxon>
        <taxon>Chloroflexota</taxon>
        <taxon>Anaerolineae</taxon>
        <taxon>Anaerolineales</taxon>
        <taxon>Anaerolineales incertae sedis</taxon>
        <taxon>Candidatus Desulfolinea</taxon>
    </lineage>
</organism>
<dbReference type="PROSITE" id="PS51257">
    <property type="entry name" value="PROKAR_LIPOPROTEIN"/>
    <property type="match status" value="1"/>
</dbReference>
<evidence type="ECO:0000313" key="1">
    <source>
        <dbReference type="EMBL" id="MBC8335107.1"/>
    </source>
</evidence>
<dbReference type="Gene3D" id="2.60.40.1120">
    <property type="entry name" value="Carboxypeptidase-like, regulatory domain"/>
    <property type="match status" value="1"/>
</dbReference>
<dbReference type="SUPFAM" id="SSF49464">
    <property type="entry name" value="Carboxypeptidase regulatory domain-like"/>
    <property type="match status" value="1"/>
</dbReference>
<comment type="caution">
    <text evidence="1">The sequence shown here is derived from an EMBL/GenBank/DDBJ whole genome shotgun (WGS) entry which is preliminary data.</text>
</comment>
<dbReference type="SUPFAM" id="SSF48695">
    <property type="entry name" value="Multiheme cytochromes"/>
    <property type="match status" value="1"/>
</dbReference>
<dbReference type="InterPro" id="IPR036280">
    <property type="entry name" value="Multihaem_cyt_sf"/>
</dbReference>
<evidence type="ECO:0000313" key="2">
    <source>
        <dbReference type="Proteomes" id="UP000614469"/>
    </source>
</evidence>
<dbReference type="Gene3D" id="1.10.1130.10">
    <property type="entry name" value="Flavocytochrome C3, Chain A"/>
    <property type="match status" value="1"/>
</dbReference>
<dbReference type="InterPro" id="IPR008969">
    <property type="entry name" value="CarboxyPept-like_regulatory"/>
</dbReference>
<keyword evidence="1" id="KW-0645">Protease</keyword>
<sequence length="561" mass="61606">MHRIKKAFLHLLVGILSFGILITSCKGPDTTSGIILDEYGPVAEAVVRVQTTENYTISDSEGHFSLSGLASGEAITVTAWKSGYYIAGAQDVVPGISDVEIHLEAHTDSDNPAYEWLPSQYHPGQGEDQGCAECHSNANSELSFTLPVDEWLQDAHSQAAINPRFVSMYSGTDMHGNQSPLTLYGSSRDYGRFPLGPDPDQPYFGPGYKLDFPDTAGNCAACHTPAASVNDPYSVDPTTVNDVPAEGVPCDFCHKVWGVRLDSTSGLPRPNMPGVLSYEFRRPPDGHQFFAGPFDDVAPGEDTYSPLQQQSQFCAPCHFGVFWDTLIYNSFGEWLESPYSDPKTGQTCQDCHMRPIDVTRFALPEAGGQARDPSSIFSHRMPGAADEEILQNAVTMNVDTHRKDDKVIVEVELINDQTGHHIPTDSPLRHLILLVEVIDENGEKLQQLEGPLVPDWGGVGEYADGYFAGAPGTAYAKILMELWTEISPSGAYWNPTRIVSDNRIPAMGSDTTTYIFKTSEVSETSEVSVTLLFRRAFIELMDQKSWDVPDIVMKAENVRLP</sequence>
<accession>A0A8J6NK35</accession>
<proteinExistence type="predicted"/>
<dbReference type="GO" id="GO:0004180">
    <property type="term" value="F:carboxypeptidase activity"/>
    <property type="evidence" value="ECO:0007669"/>
    <property type="project" value="UniProtKB-KW"/>
</dbReference>
<keyword evidence="1" id="KW-0121">Carboxypeptidase</keyword>
<dbReference type="EMBL" id="JACNJN010000091">
    <property type="protein sequence ID" value="MBC8335107.1"/>
    <property type="molecule type" value="Genomic_DNA"/>
</dbReference>
<dbReference type="AlphaFoldDB" id="A0A8J6NK35"/>
<gene>
    <name evidence="1" type="ORF">H8E29_07585</name>
</gene>
<reference evidence="1 2" key="1">
    <citation type="submission" date="2020-08" db="EMBL/GenBank/DDBJ databases">
        <title>Bridging the membrane lipid divide: bacteria of the FCB group superphylum have the potential to synthesize archaeal ether lipids.</title>
        <authorList>
            <person name="Villanueva L."/>
            <person name="Von Meijenfeldt F.A.B."/>
            <person name="Westbye A.B."/>
            <person name="Yadav S."/>
            <person name="Hopmans E.C."/>
            <person name="Dutilh B.E."/>
            <person name="Sinninghe Damste J.S."/>
        </authorList>
    </citation>
    <scope>NUCLEOTIDE SEQUENCE [LARGE SCALE GENOMIC DNA]</scope>
    <source>
        <strain evidence="1">NIOZ-UU36</strain>
    </source>
</reference>
<keyword evidence="1" id="KW-0378">Hydrolase</keyword>
<dbReference type="Proteomes" id="UP000614469">
    <property type="component" value="Unassembled WGS sequence"/>
</dbReference>
<name>A0A8J6NK35_9CHLR</name>
<protein>
    <submittedName>
        <fullName evidence="1">Carboxypeptidase regulatory-like domain-containing protein</fullName>
    </submittedName>
</protein>